<dbReference type="Proteomes" id="UP000638648">
    <property type="component" value="Unassembled WGS sequence"/>
</dbReference>
<gene>
    <name evidence="1" type="ORF">HEB94_001268</name>
</gene>
<sequence length="152" mass="15894">MSSPVIATVVFPARNFDAGVQAWSTVFGTGPTFSSNGVERQPGDADFAVFKTADIEIGLTSLPWVDEPLVLLDTDDIEARRQELIDAGAVGLGEVADGSLAPLGTAPVTNGNPTTGIVEVPGARLAVIELANGNRLGLRQTLPEQSGRRDPR</sequence>
<name>A0A927MW84_9ACTN</name>
<dbReference type="EMBL" id="JADBEM010000001">
    <property type="protein sequence ID" value="MBE1604420.1"/>
    <property type="molecule type" value="Genomic_DNA"/>
</dbReference>
<organism evidence="1 2">
    <name type="scientific">Actinopolymorpha pittospori</name>
    <dbReference type="NCBI Taxonomy" id="648752"/>
    <lineage>
        <taxon>Bacteria</taxon>
        <taxon>Bacillati</taxon>
        <taxon>Actinomycetota</taxon>
        <taxon>Actinomycetes</taxon>
        <taxon>Propionibacteriales</taxon>
        <taxon>Actinopolymorphaceae</taxon>
        <taxon>Actinopolymorpha</taxon>
    </lineage>
</organism>
<comment type="caution">
    <text evidence="1">The sequence shown here is derived from an EMBL/GenBank/DDBJ whole genome shotgun (WGS) entry which is preliminary data.</text>
</comment>
<keyword evidence="2" id="KW-1185">Reference proteome</keyword>
<dbReference type="RefSeq" id="WP_192748962.1">
    <property type="nucleotide sequence ID" value="NZ_BAABJL010000169.1"/>
</dbReference>
<dbReference type="SUPFAM" id="SSF54593">
    <property type="entry name" value="Glyoxalase/Bleomycin resistance protein/Dihydroxybiphenyl dioxygenase"/>
    <property type="match status" value="1"/>
</dbReference>
<dbReference type="InterPro" id="IPR029068">
    <property type="entry name" value="Glyas_Bleomycin-R_OHBP_Dase"/>
</dbReference>
<evidence type="ECO:0000313" key="2">
    <source>
        <dbReference type="Proteomes" id="UP000638648"/>
    </source>
</evidence>
<accession>A0A927MW84</accession>
<protein>
    <recommendedName>
        <fullName evidence="3">Glyoxalase-like domain-containing protein</fullName>
    </recommendedName>
</protein>
<proteinExistence type="predicted"/>
<evidence type="ECO:0000313" key="1">
    <source>
        <dbReference type="EMBL" id="MBE1604420.1"/>
    </source>
</evidence>
<reference evidence="1" key="1">
    <citation type="submission" date="2020-10" db="EMBL/GenBank/DDBJ databases">
        <title>Sequencing the genomes of 1000 actinobacteria strains.</title>
        <authorList>
            <person name="Klenk H.-P."/>
        </authorList>
    </citation>
    <scope>NUCLEOTIDE SEQUENCE</scope>
    <source>
        <strain evidence="1">DSM 45354</strain>
    </source>
</reference>
<evidence type="ECO:0008006" key="3">
    <source>
        <dbReference type="Google" id="ProtNLM"/>
    </source>
</evidence>
<dbReference type="AlphaFoldDB" id="A0A927MW84"/>